<dbReference type="HOGENOM" id="CLU_2896502_0_0_11"/>
<protein>
    <submittedName>
        <fullName evidence="1">Uncharacterized protein</fullName>
    </submittedName>
</protein>
<organism evidence="1 2">
    <name type="scientific">Corynebacterium variabile (strain DSM 44702 / CIP 107183 / JCM 12073 / NCIMB 30131)</name>
    <name type="common">Corynebacterium mooreparkense</name>
    <dbReference type="NCBI Taxonomy" id="858619"/>
    <lineage>
        <taxon>Bacteria</taxon>
        <taxon>Bacillati</taxon>
        <taxon>Actinomycetota</taxon>
        <taxon>Actinomycetes</taxon>
        <taxon>Mycobacteriales</taxon>
        <taxon>Corynebacteriaceae</taxon>
        <taxon>Corynebacterium</taxon>
    </lineage>
</organism>
<gene>
    <name evidence="1" type="ordered locus">CVAR_0907</name>
</gene>
<dbReference type="EMBL" id="CP002917">
    <property type="protein sequence ID" value="AEK36260.1"/>
    <property type="molecule type" value="Genomic_DNA"/>
</dbReference>
<reference evidence="1 2" key="1">
    <citation type="journal article" date="2011" name="BMC Genomics">
        <title>Complete genome sequence of Corynebacterium variabile DSM 44702 isolated from the surface of smear-ripened cheeses and insights into cheese ripening and flavor generation.</title>
        <authorList>
            <person name="Schroeder J."/>
            <person name="Maus I."/>
            <person name="Trost E."/>
            <person name="Tauch A."/>
        </authorList>
    </citation>
    <scope>NUCLEOTIDE SEQUENCE [LARGE SCALE GENOMIC DNA]</scope>
    <source>
        <strain evidence="2">DSM 44702 / JCM 12073 / NCIMB 30131</strain>
    </source>
</reference>
<accession>G0HC98</accession>
<evidence type="ECO:0000313" key="1">
    <source>
        <dbReference type="EMBL" id="AEK36260.1"/>
    </source>
</evidence>
<name>G0HC98_CORVD</name>
<sequence>MKGDCRQGIRNRILELKTSTAKTTTIKVPTELRDRITGVIGVVDRATMAEVDLWLRDFLSLP</sequence>
<proteinExistence type="predicted"/>
<dbReference type="AlphaFoldDB" id="G0HC98"/>
<evidence type="ECO:0000313" key="2">
    <source>
        <dbReference type="Proteomes" id="UP000006659"/>
    </source>
</evidence>
<dbReference type="Proteomes" id="UP000006659">
    <property type="component" value="Chromosome"/>
</dbReference>
<dbReference type="KEGG" id="cva:CVAR_0907"/>